<dbReference type="STRING" id="930152.SAMN05216565_103313"/>
<name>A0A1H0T791_9BACI</name>
<sequence>MGKLIRLNSGPKELELGDRTQNLQKRRENINKYLREIEARKKSLFRK</sequence>
<accession>A0A1H0T791</accession>
<proteinExistence type="predicted"/>
<evidence type="ECO:0000313" key="2">
    <source>
        <dbReference type="Proteomes" id="UP000199159"/>
    </source>
</evidence>
<dbReference type="AlphaFoldDB" id="A0A1H0T791"/>
<dbReference type="EMBL" id="FNJU01000003">
    <property type="protein sequence ID" value="SDP49681.1"/>
    <property type="molecule type" value="Genomic_DNA"/>
</dbReference>
<protein>
    <submittedName>
        <fullName evidence="1">Uncharacterized protein</fullName>
    </submittedName>
</protein>
<keyword evidence="2" id="KW-1185">Reference proteome</keyword>
<evidence type="ECO:0000313" key="1">
    <source>
        <dbReference type="EMBL" id="SDP49681.1"/>
    </source>
</evidence>
<dbReference type="RefSeq" id="WP_175490233.1">
    <property type="nucleotide sequence ID" value="NZ_FNJU01000003.1"/>
</dbReference>
<dbReference type="Proteomes" id="UP000199159">
    <property type="component" value="Unassembled WGS sequence"/>
</dbReference>
<reference evidence="2" key="1">
    <citation type="submission" date="2016-10" db="EMBL/GenBank/DDBJ databases">
        <authorList>
            <person name="Varghese N."/>
            <person name="Submissions S."/>
        </authorList>
    </citation>
    <scope>NUCLEOTIDE SEQUENCE [LARGE SCALE GENOMIC DNA]</scope>
    <source>
        <strain evidence="2">IBRC-M10078</strain>
    </source>
</reference>
<organism evidence="1 2">
    <name type="scientific">Litchfieldia salsa</name>
    <dbReference type="NCBI Taxonomy" id="930152"/>
    <lineage>
        <taxon>Bacteria</taxon>
        <taxon>Bacillati</taxon>
        <taxon>Bacillota</taxon>
        <taxon>Bacilli</taxon>
        <taxon>Bacillales</taxon>
        <taxon>Bacillaceae</taxon>
        <taxon>Litchfieldia</taxon>
    </lineage>
</organism>
<gene>
    <name evidence="1" type="ORF">SAMN05216565_103313</name>
</gene>